<name>A0A0W0TGT9_9GAMM</name>
<keyword evidence="2 5" id="KW-0378">Hydrolase</keyword>
<gene>
    <name evidence="5" type="primary">estB</name>
    <name evidence="4" type="ORF">Lfee_2466</name>
    <name evidence="5" type="ORF">NCTC12022_01127</name>
</gene>
<evidence type="ECO:0000259" key="3">
    <source>
        <dbReference type="Pfam" id="PF02230"/>
    </source>
</evidence>
<evidence type="ECO:0000313" key="6">
    <source>
        <dbReference type="Proteomes" id="UP000054698"/>
    </source>
</evidence>
<dbReference type="STRING" id="453.Lfee_2466"/>
<dbReference type="SUPFAM" id="SSF53474">
    <property type="entry name" value="alpha/beta-Hydrolases"/>
    <property type="match status" value="1"/>
</dbReference>
<dbReference type="PANTHER" id="PTHR10655:SF17">
    <property type="entry name" value="LYSOPHOSPHOLIPASE-LIKE PROTEIN 1"/>
    <property type="match status" value="1"/>
</dbReference>
<dbReference type="PANTHER" id="PTHR10655">
    <property type="entry name" value="LYSOPHOSPHOLIPASE-RELATED"/>
    <property type="match status" value="1"/>
</dbReference>
<dbReference type="GO" id="GO:0106435">
    <property type="term" value="F:carboxylesterase activity"/>
    <property type="evidence" value="ECO:0007669"/>
    <property type="project" value="UniProtKB-EC"/>
</dbReference>
<dbReference type="EMBL" id="UASS01000009">
    <property type="protein sequence ID" value="SPX60403.1"/>
    <property type="molecule type" value="Genomic_DNA"/>
</dbReference>
<evidence type="ECO:0000313" key="7">
    <source>
        <dbReference type="Proteomes" id="UP000251942"/>
    </source>
</evidence>
<dbReference type="RefSeq" id="WP_082646651.1">
    <property type="nucleotide sequence ID" value="NZ_CAAAHT010000020.1"/>
</dbReference>
<dbReference type="EMBL" id="LNYB01000085">
    <property type="protein sequence ID" value="KTC94802.1"/>
    <property type="molecule type" value="Genomic_DNA"/>
</dbReference>
<dbReference type="Proteomes" id="UP000251942">
    <property type="component" value="Unassembled WGS sequence"/>
</dbReference>
<evidence type="ECO:0000256" key="2">
    <source>
        <dbReference type="ARBA" id="ARBA00022801"/>
    </source>
</evidence>
<reference evidence="5 7" key="2">
    <citation type="submission" date="2018-06" db="EMBL/GenBank/DDBJ databases">
        <authorList>
            <consortium name="Pathogen Informatics"/>
            <person name="Doyle S."/>
        </authorList>
    </citation>
    <scope>NUCLEOTIDE SEQUENCE [LARGE SCALE GENOMIC DNA]</scope>
    <source>
        <strain evidence="5 7">NCTC12022</strain>
    </source>
</reference>
<accession>A0A0W0TGT9</accession>
<proteinExistence type="inferred from homology"/>
<dbReference type="InterPro" id="IPR003140">
    <property type="entry name" value="PLipase/COase/thioEstase"/>
</dbReference>
<dbReference type="InterPro" id="IPR029058">
    <property type="entry name" value="AB_hydrolase_fold"/>
</dbReference>
<dbReference type="Gene3D" id="3.40.50.1820">
    <property type="entry name" value="alpha/beta hydrolase"/>
    <property type="match status" value="1"/>
</dbReference>
<evidence type="ECO:0000313" key="4">
    <source>
        <dbReference type="EMBL" id="KTC94802.1"/>
    </source>
</evidence>
<dbReference type="PATRIC" id="fig|453.4.peg.2702"/>
<dbReference type="Pfam" id="PF02230">
    <property type="entry name" value="Abhydrolase_2"/>
    <property type="match status" value="1"/>
</dbReference>
<dbReference type="Proteomes" id="UP000054698">
    <property type="component" value="Unassembled WGS sequence"/>
</dbReference>
<dbReference type="EC" id="3.1.1.1" evidence="5"/>
<dbReference type="AlphaFoldDB" id="A0A0W0TGT9"/>
<dbReference type="OrthoDB" id="9801763at2"/>
<sequence>MLNVYVKEPTQQAKACMIWMHGLGADSSDMMGLVEQLPLGDVALRHVFIDAPVRPVTINNGMSMRAWYNILGMQLTDREDQEGILASQNYIRQIVDAQIDQGFSTNQIMLAGFSQGGAMALYTALNLTTPLAGVVALSAYLLLATQCKPVLAKNTPLFLAGGQYDSVVSPVWTKQTAAWLTATGYKNLTFNEYPIDHAICAEEIADLARWIRTQVKGDF</sequence>
<evidence type="ECO:0000313" key="5">
    <source>
        <dbReference type="EMBL" id="SPX60403.1"/>
    </source>
</evidence>
<protein>
    <submittedName>
        <fullName evidence="4">Carboxylesterase/phospholipase</fullName>
    </submittedName>
    <submittedName>
        <fullName evidence="5">Phospholipase/carboxylesterase</fullName>
        <ecNumber evidence="5">3.1.1.1</ecNumber>
    </submittedName>
</protein>
<reference evidence="4 6" key="1">
    <citation type="submission" date="2015-11" db="EMBL/GenBank/DDBJ databases">
        <title>Genomic analysis of 38 Legionella species identifies large and diverse effector repertoires.</title>
        <authorList>
            <person name="Burstein D."/>
            <person name="Amaro F."/>
            <person name="Zusman T."/>
            <person name="Lifshitz Z."/>
            <person name="Cohen O."/>
            <person name="Gilbert J.A."/>
            <person name="Pupko T."/>
            <person name="Shuman H.A."/>
            <person name="Segal G."/>
        </authorList>
    </citation>
    <scope>NUCLEOTIDE SEQUENCE [LARGE SCALE GENOMIC DNA]</scope>
    <source>
        <strain evidence="4 6">WO-44C</strain>
    </source>
</reference>
<keyword evidence="6" id="KW-1185">Reference proteome</keyword>
<dbReference type="InterPro" id="IPR050565">
    <property type="entry name" value="LYPA1-2/EST-like"/>
</dbReference>
<feature type="domain" description="Phospholipase/carboxylesterase/thioesterase" evidence="3">
    <location>
        <begin position="5"/>
        <end position="213"/>
    </location>
</feature>
<evidence type="ECO:0000256" key="1">
    <source>
        <dbReference type="ARBA" id="ARBA00006499"/>
    </source>
</evidence>
<organism evidence="4 6">
    <name type="scientific">Legionella feeleii</name>
    <dbReference type="NCBI Taxonomy" id="453"/>
    <lineage>
        <taxon>Bacteria</taxon>
        <taxon>Pseudomonadati</taxon>
        <taxon>Pseudomonadota</taxon>
        <taxon>Gammaproteobacteria</taxon>
        <taxon>Legionellales</taxon>
        <taxon>Legionellaceae</taxon>
        <taxon>Legionella</taxon>
    </lineage>
</organism>
<comment type="similarity">
    <text evidence="1">Belongs to the AB hydrolase superfamily. AB hydrolase 2 family.</text>
</comment>